<dbReference type="Pfam" id="PF04931">
    <property type="entry name" value="DNA_pol_phi"/>
    <property type="match status" value="1"/>
</dbReference>
<dbReference type="SUPFAM" id="SSF48371">
    <property type="entry name" value="ARM repeat"/>
    <property type="match status" value="1"/>
</dbReference>
<feature type="region of interest" description="Disordered" evidence="4">
    <location>
        <begin position="278"/>
        <end position="297"/>
    </location>
</feature>
<reference evidence="5" key="1">
    <citation type="submission" date="2020-01" db="EMBL/GenBank/DDBJ databases">
        <authorList>
            <consortium name="DOE Joint Genome Institute"/>
            <person name="Haridas S."/>
            <person name="Albert R."/>
            <person name="Binder M."/>
            <person name="Bloem J."/>
            <person name="Labutti K."/>
            <person name="Salamov A."/>
            <person name="Andreopoulos B."/>
            <person name="Baker S.E."/>
            <person name="Barry K."/>
            <person name="Bills G."/>
            <person name="Bluhm B.H."/>
            <person name="Cannon C."/>
            <person name="Castanera R."/>
            <person name="Culley D.E."/>
            <person name="Daum C."/>
            <person name="Ezra D."/>
            <person name="Gonzalez J.B."/>
            <person name="Henrissat B."/>
            <person name="Kuo A."/>
            <person name="Liang C."/>
            <person name="Lipzen A."/>
            <person name="Lutzoni F."/>
            <person name="Magnuson J."/>
            <person name="Mondo S."/>
            <person name="Nolan M."/>
            <person name="Ohm R."/>
            <person name="Pangilinan J."/>
            <person name="Park H.-J."/>
            <person name="Ramirez L."/>
            <person name="Alfaro M."/>
            <person name="Sun H."/>
            <person name="Tritt A."/>
            <person name="Yoshinaga Y."/>
            <person name="Zwiers L.-H."/>
            <person name="Turgeon B.G."/>
            <person name="Goodwin S.B."/>
            <person name="Spatafora J.W."/>
            <person name="Crous P.W."/>
            <person name="Grigoriev I.V."/>
        </authorList>
    </citation>
    <scope>NUCLEOTIDE SEQUENCE</scope>
    <source>
        <strain evidence="5">P77</strain>
    </source>
</reference>
<evidence type="ECO:0000313" key="5">
    <source>
        <dbReference type="EMBL" id="KAF1832475.1"/>
    </source>
</evidence>
<comment type="similarity">
    <text evidence="2">Belongs to the MYBBP1A family.</text>
</comment>
<feature type="region of interest" description="Disordered" evidence="4">
    <location>
        <begin position="1"/>
        <end position="28"/>
    </location>
</feature>
<evidence type="ECO:0008006" key="7">
    <source>
        <dbReference type="Google" id="ProtNLM"/>
    </source>
</evidence>
<dbReference type="InterPro" id="IPR007015">
    <property type="entry name" value="DNA_pol_V/MYBBP1A"/>
</dbReference>
<dbReference type="PANTHER" id="PTHR13213:SF2">
    <property type="entry name" value="MYB-BINDING PROTEIN 1A"/>
    <property type="match status" value="1"/>
</dbReference>
<organism evidence="5 6">
    <name type="scientific">Decorospora gaudefroyi</name>
    <dbReference type="NCBI Taxonomy" id="184978"/>
    <lineage>
        <taxon>Eukaryota</taxon>
        <taxon>Fungi</taxon>
        <taxon>Dikarya</taxon>
        <taxon>Ascomycota</taxon>
        <taxon>Pezizomycotina</taxon>
        <taxon>Dothideomycetes</taxon>
        <taxon>Pleosporomycetidae</taxon>
        <taxon>Pleosporales</taxon>
        <taxon>Pleosporineae</taxon>
        <taxon>Pleosporaceae</taxon>
        <taxon>Decorospora</taxon>
    </lineage>
</organism>
<keyword evidence="6" id="KW-1185">Reference proteome</keyword>
<dbReference type="Proteomes" id="UP000800040">
    <property type="component" value="Unassembled WGS sequence"/>
</dbReference>
<feature type="compositionally biased region" description="Acidic residues" evidence="4">
    <location>
        <begin position="750"/>
        <end position="769"/>
    </location>
</feature>
<dbReference type="EMBL" id="ML975338">
    <property type="protein sequence ID" value="KAF1832475.1"/>
    <property type="molecule type" value="Genomic_DNA"/>
</dbReference>
<dbReference type="PANTHER" id="PTHR13213">
    <property type="entry name" value="MYB-BINDING PROTEIN 1A FAMILY MEMBER"/>
    <property type="match status" value="1"/>
</dbReference>
<feature type="compositionally biased region" description="Acidic residues" evidence="4">
    <location>
        <begin position="794"/>
        <end position="806"/>
    </location>
</feature>
<keyword evidence="3" id="KW-0539">Nucleus</keyword>
<dbReference type="OrthoDB" id="342531at2759"/>
<dbReference type="GO" id="GO:0006355">
    <property type="term" value="P:regulation of DNA-templated transcription"/>
    <property type="evidence" value="ECO:0007669"/>
    <property type="project" value="InterPro"/>
</dbReference>
<sequence>MGSKTRKRERDADQTETPDEAHPKRRRQINEEHLKLSRLYEDLAAESDDVRFEAAKQIIIKFSPKNKPVAKDVKAALIRLFRGLCSQRKAARVGFSLTLTELLRQVFGANENGIEDLELDVSAVLKMVEEETKVQGNVPGRERRDRLIGKLFAFKAIMQSSIIIEPELSLDCWNKLLDQVYEMARDIPWLREECGMVLVEAVKSLNCQPQYQKCAEEVLERLSAFKLVSTPEGVAVWLTVQTSYPNVLPEGVWYAKDPLSKKERSRLAKILKENFKGESENGTSEAAKTGPANPNPSFTWDLVFSEILRRDEQSKENAKDKPEFPQFWIDTVDSNLFSSSASHERKAWGFKLLSSMIARVPESAVSALFSPNLMRTLINQSKKEDRFLHSAALSALASVQLRIDQNNSIALPIFVALTTKHGSIEFDRITKTKILEQVLLLADDKSLMKIVRHLRSLILRPESEDQSVADSRRQVIADLLLNTVKHYKRYEKFNEKVFKKEVARRREGRPVEERKSNWLRETLETLVECAYFVPTQTAETKKMPLPPVGDRGRIMFQERLSSCLTKLLDANLGARSDVALMVIDMIRNRSDQSTTLKLAFKADAPVLSTVNNASQTLDSISATGSIAGNKLAAEGFMLLYALTLLQAYNGEGDAVMMLDDIDASYKAFEMSRKASSKKHKVPMADGQNAFVEIVLSFSGNTRTLFRRIGEEAFSIFASEITADGLRSLTDVLDTEENLEGQKELFSQGDEGAEDGESSDDSEDDSDVEMLESKEHDEDSASDASESESSGGDSDGSDDDEDSEEDAELTRFNNLLALTLQTSKPNADGDAADETSDESDMDDEQMMALDPHLSKIFQQRSNTTSKKKEREDAKQNVVQFKSRVLDLLAIYMEKQYSNPLTLDTLLPILRRTRANANKQTADKAAKILKVFLDARTKRKAPLPKPEKVEDVWDLLKGIHEEAKLGGGAKVHADACSSASLHVVKVLVGHDRGNYAGVVDVYAETQKQWFADRKSPLQPVLFTQFQNWSLNARQQGK</sequence>
<evidence type="ECO:0000256" key="1">
    <source>
        <dbReference type="ARBA" id="ARBA00004123"/>
    </source>
</evidence>
<feature type="compositionally biased region" description="Low complexity" evidence="4">
    <location>
        <begin position="781"/>
        <end position="791"/>
    </location>
</feature>
<dbReference type="GO" id="GO:0005730">
    <property type="term" value="C:nucleolus"/>
    <property type="evidence" value="ECO:0007669"/>
    <property type="project" value="InterPro"/>
</dbReference>
<evidence type="ECO:0000256" key="4">
    <source>
        <dbReference type="SAM" id="MobiDB-lite"/>
    </source>
</evidence>
<protein>
    <recommendedName>
        <fullName evidence="7">DNA polymerase V</fullName>
    </recommendedName>
</protein>
<evidence type="ECO:0000313" key="6">
    <source>
        <dbReference type="Proteomes" id="UP000800040"/>
    </source>
</evidence>
<evidence type="ECO:0000256" key="3">
    <source>
        <dbReference type="ARBA" id="ARBA00023242"/>
    </source>
</evidence>
<proteinExistence type="inferred from homology"/>
<evidence type="ECO:0000256" key="2">
    <source>
        <dbReference type="ARBA" id="ARBA00006809"/>
    </source>
</evidence>
<feature type="region of interest" description="Disordered" evidence="4">
    <location>
        <begin position="744"/>
        <end position="841"/>
    </location>
</feature>
<name>A0A6A5K475_9PLEO</name>
<gene>
    <name evidence="5" type="ORF">BDW02DRAFT_426123</name>
</gene>
<dbReference type="AlphaFoldDB" id="A0A6A5K475"/>
<dbReference type="InterPro" id="IPR016024">
    <property type="entry name" value="ARM-type_fold"/>
</dbReference>
<accession>A0A6A5K475</accession>
<feature type="compositionally biased region" description="Acidic residues" evidence="4">
    <location>
        <begin position="829"/>
        <end position="841"/>
    </location>
</feature>
<dbReference type="GO" id="GO:0000182">
    <property type="term" value="F:rDNA binding"/>
    <property type="evidence" value="ECO:0007669"/>
    <property type="project" value="TreeGrafter"/>
</dbReference>
<comment type="subcellular location">
    <subcellularLocation>
        <location evidence="1">Nucleus</location>
    </subcellularLocation>
</comment>